<dbReference type="EC" id="6.1.1.14" evidence="4"/>
<dbReference type="GO" id="GO:0006420">
    <property type="term" value="P:arginyl-tRNA aminoacylation"/>
    <property type="evidence" value="ECO:0007669"/>
    <property type="project" value="InterPro"/>
</dbReference>
<dbReference type="NCBIfam" id="TIGR00211">
    <property type="entry name" value="glyS"/>
    <property type="match status" value="1"/>
</dbReference>
<keyword evidence="6" id="KW-0963">Cytoplasm</keyword>
<evidence type="ECO:0000256" key="12">
    <source>
        <dbReference type="ARBA" id="ARBA00031650"/>
    </source>
</evidence>
<comment type="subunit">
    <text evidence="3">Tetramer of two alpha and two beta subunits.</text>
</comment>
<sequence length="569" mass="62042">LCLLDGGVVPFTVNDMASGDETRGHRRMSSGLFHVKHFKDYQEKLEGEGHVILSAQARKDIILKDAQAVCKKAGLALVEDQGLLNEVAGLAEWPVVILGDMDESFLKLPAEVIKLSMRTHQKYFAVRDPKTDNLAPKFIVVANQVAPDGGVEIARGNSRVLSARLDDARFFEQEDAKRSLESRYEELDGVIFHQKLGSIKDKSERVAALARQLAPKVGADPDKAAQAAKLAKCDLVTNMVVEFTSLQGLIGRLMYEKEGGDKDIAIAIEDHYKPQGPSDSVPTHPVAVAVALADKLDTLVGFWAIDEKPTGSKDPYALRRAALGVVRIILENGVRLQAAGILLVMESVNQGLAILAGRLRDVVNNKTNSFQKAQKQDKSINNNKGIPYYGPLHSDGEFYFALYTFILDRLKVYLRDQGIKHDHIDAVFALGGDDLVDITNRITALGSFLSTDEGANLLAGYKRAANILKAEAKKGDLPTAEPHKGTTDEEASLFAAIQNARPLIETALTGEDYAGAMTALAALRTPIDAFFDKVIVNSDVDVERENRLGLLIQIRTLAGHIADFDKIEG</sequence>
<dbReference type="PROSITE" id="PS50861">
    <property type="entry name" value="AA_TRNA_LIGASE_II_GLYAB"/>
    <property type="match status" value="1"/>
</dbReference>
<keyword evidence="9" id="KW-0067">ATP-binding</keyword>
<reference evidence="15" key="1">
    <citation type="journal article" date="2020" name="mSystems">
        <title>Genome- and Community-Level Interaction Insights into Carbon Utilization and Element Cycling Functions of Hydrothermarchaeota in Hydrothermal Sediment.</title>
        <authorList>
            <person name="Zhou Z."/>
            <person name="Liu Y."/>
            <person name="Xu W."/>
            <person name="Pan J."/>
            <person name="Luo Z.H."/>
            <person name="Li M."/>
        </authorList>
    </citation>
    <scope>NUCLEOTIDE SEQUENCE [LARGE SCALE GENOMIC DNA]</scope>
    <source>
        <strain evidence="15">HyVt-489</strain>
    </source>
</reference>
<dbReference type="GO" id="GO:0005829">
    <property type="term" value="C:cytosol"/>
    <property type="evidence" value="ECO:0007669"/>
    <property type="project" value="TreeGrafter"/>
</dbReference>
<dbReference type="InterPro" id="IPR015944">
    <property type="entry name" value="Gly-tRNA-synth_bsu"/>
</dbReference>
<dbReference type="EMBL" id="DRMN01000416">
    <property type="protein sequence ID" value="HFB55557.1"/>
    <property type="molecule type" value="Genomic_DNA"/>
</dbReference>
<evidence type="ECO:0000256" key="13">
    <source>
        <dbReference type="ARBA" id="ARBA00047937"/>
    </source>
</evidence>
<comment type="subcellular location">
    <subcellularLocation>
        <location evidence="1">Cytoplasm</location>
    </subcellularLocation>
</comment>
<keyword evidence="11" id="KW-0030">Aminoacyl-tRNA synthetase</keyword>
<evidence type="ECO:0000256" key="2">
    <source>
        <dbReference type="ARBA" id="ARBA00008226"/>
    </source>
</evidence>
<evidence type="ECO:0000256" key="1">
    <source>
        <dbReference type="ARBA" id="ARBA00004496"/>
    </source>
</evidence>
<feature type="domain" description="DALR anticodon binding" evidence="14">
    <location>
        <begin position="458"/>
        <end position="555"/>
    </location>
</feature>
<accession>A0A7C3GMF3</accession>
<keyword evidence="10" id="KW-0648">Protein biosynthesis</keyword>
<feature type="non-terminal residue" evidence="15">
    <location>
        <position position="1"/>
    </location>
</feature>
<evidence type="ECO:0000259" key="14">
    <source>
        <dbReference type="Pfam" id="PF05746"/>
    </source>
</evidence>
<dbReference type="Pfam" id="PF05746">
    <property type="entry name" value="DALR_1"/>
    <property type="match status" value="1"/>
</dbReference>
<evidence type="ECO:0000256" key="9">
    <source>
        <dbReference type="ARBA" id="ARBA00022840"/>
    </source>
</evidence>
<dbReference type="AlphaFoldDB" id="A0A7C3GMF3"/>
<dbReference type="Pfam" id="PF02092">
    <property type="entry name" value="tRNA_synt_2f"/>
    <property type="match status" value="1"/>
</dbReference>
<dbReference type="GO" id="GO:0005524">
    <property type="term" value="F:ATP binding"/>
    <property type="evidence" value="ECO:0007669"/>
    <property type="project" value="UniProtKB-KW"/>
</dbReference>
<evidence type="ECO:0000256" key="5">
    <source>
        <dbReference type="ARBA" id="ARBA00022032"/>
    </source>
</evidence>
<protein>
    <recommendedName>
        <fullName evidence="5">Glycine--tRNA ligase beta subunit</fullName>
        <ecNumber evidence="4">6.1.1.14</ecNumber>
    </recommendedName>
    <alternativeName>
        <fullName evidence="12">Glycyl-tRNA synthetase beta subunit</fullName>
    </alternativeName>
</protein>
<dbReference type="GO" id="GO:0004820">
    <property type="term" value="F:glycine-tRNA ligase activity"/>
    <property type="evidence" value="ECO:0007669"/>
    <property type="project" value="UniProtKB-EC"/>
</dbReference>
<dbReference type="InterPro" id="IPR008909">
    <property type="entry name" value="DALR_anticod-bd"/>
</dbReference>
<evidence type="ECO:0000256" key="8">
    <source>
        <dbReference type="ARBA" id="ARBA00022741"/>
    </source>
</evidence>
<dbReference type="PANTHER" id="PTHR30075">
    <property type="entry name" value="GLYCYL-TRNA SYNTHETASE"/>
    <property type="match status" value="1"/>
</dbReference>
<evidence type="ECO:0000313" key="15">
    <source>
        <dbReference type="EMBL" id="HFB55557.1"/>
    </source>
</evidence>
<organism evidence="15">
    <name type="scientific">Hellea balneolensis</name>
    <dbReference type="NCBI Taxonomy" id="287478"/>
    <lineage>
        <taxon>Bacteria</taxon>
        <taxon>Pseudomonadati</taxon>
        <taxon>Pseudomonadota</taxon>
        <taxon>Alphaproteobacteria</taxon>
        <taxon>Maricaulales</taxon>
        <taxon>Robiginitomaculaceae</taxon>
        <taxon>Hellea</taxon>
    </lineage>
</organism>
<dbReference type="GO" id="GO:0006426">
    <property type="term" value="P:glycyl-tRNA aminoacylation"/>
    <property type="evidence" value="ECO:0007669"/>
    <property type="project" value="InterPro"/>
</dbReference>
<keyword evidence="7 15" id="KW-0436">Ligase</keyword>
<dbReference type="PANTHER" id="PTHR30075:SF2">
    <property type="entry name" value="GLYCINE--TRNA LIGASE, CHLOROPLASTIC_MITOCHONDRIAL 2"/>
    <property type="match status" value="1"/>
</dbReference>
<dbReference type="Proteomes" id="UP000886042">
    <property type="component" value="Unassembled WGS sequence"/>
</dbReference>
<comment type="catalytic activity">
    <reaction evidence="13">
        <text>tRNA(Gly) + glycine + ATP = glycyl-tRNA(Gly) + AMP + diphosphate</text>
        <dbReference type="Rhea" id="RHEA:16013"/>
        <dbReference type="Rhea" id="RHEA-COMP:9664"/>
        <dbReference type="Rhea" id="RHEA-COMP:9683"/>
        <dbReference type="ChEBI" id="CHEBI:30616"/>
        <dbReference type="ChEBI" id="CHEBI:33019"/>
        <dbReference type="ChEBI" id="CHEBI:57305"/>
        <dbReference type="ChEBI" id="CHEBI:78442"/>
        <dbReference type="ChEBI" id="CHEBI:78522"/>
        <dbReference type="ChEBI" id="CHEBI:456215"/>
        <dbReference type="EC" id="6.1.1.14"/>
    </reaction>
</comment>
<evidence type="ECO:0000256" key="7">
    <source>
        <dbReference type="ARBA" id="ARBA00022598"/>
    </source>
</evidence>
<dbReference type="GO" id="GO:0004814">
    <property type="term" value="F:arginine-tRNA ligase activity"/>
    <property type="evidence" value="ECO:0007669"/>
    <property type="project" value="InterPro"/>
</dbReference>
<gene>
    <name evidence="15" type="ORF">ENJ46_06490</name>
</gene>
<keyword evidence="8" id="KW-0547">Nucleotide-binding</keyword>
<evidence type="ECO:0000256" key="6">
    <source>
        <dbReference type="ARBA" id="ARBA00022490"/>
    </source>
</evidence>
<name>A0A7C3GMF3_9PROT</name>
<comment type="similarity">
    <text evidence="2">Belongs to the class-II aminoacyl-tRNA synthetase family.</text>
</comment>
<dbReference type="PRINTS" id="PR01045">
    <property type="entry name" value="TRNASYNTHGB"/>
</dbReference>
<comment type="caution">
    <text evidence="15">The sequence shown here is derived from an EMBL/GenBank/DDBJ whole genome shotgun (WGS) entry which is preliminary data.</text>
</comment>
<evidence type="ECO:0000256" key="3">
    <source>
        <dbReference type="ARBA" id="ARBA00011209"/>
    </source>
</evidence>
<proteinExistence type="inferred from homology"/>
<dbReference type="InterPro" id="IPR006194">
    <property type="entry name" value="Gly-tRNA-synth_heterodimer"/>
</dbReference>
<evidence type="ECO:0000256" key="10">
    <source>
        <dbReference type="ARBA" id="ARBA00022917"/>
    </source>
</evidence>
<evidence type="ECO:0000256" key="11">
    <source>
        <dbReference type="ARBA" id="ARBA00023146"/>
    </source>
</evidence>
<dbReference type="SUPFAM" id="SSF109604">
    <property type="entry name" value="HD-domain/PDEase-like"/>
    <property type="match status" value="1"/>
</dbReference>
<evidence type="ECO:0000256" key="4">
    <source>
        <dbReference type="ARBA" id="ARBA00012829"/>
    </source>
</evidence>